<keyword evidence="4 7" id="KW-1133">Transmembrane helix</keyword>
<evidence type="ECO:0000256" key="7">
    <source>
        <dbReference type="SAM" id="Phobius"/>
    </source>
</evidence>
<keyword evidence="9" id="KW-1185">Reference proteome</keyword>
<protein>
    <recommendedName>
        <fullName evidence="10">Glycine-rich selenoprotein</fullName>
    </recommendedName>
</protein>
<keyword evidence="5 7" id="KW-0472">Membrane</keyword>
<dbReference type="GO" id="GO:0005794">
    <property type="term" value="C:Golgi apparatus"/>
    <property type="evidence" value="ECO:0007669"/>
    <property type="project" value="TreeGrafter"/>
</dbReference>
<dbReference type="OrthoDB" id="167295at2759"/>
<dbReference type="GO" id="GO:0005789">
    <property type="term" value="C:endoplasmic reticulum membrane"/>
    <property type="evidence" value="ECO:0007669"/>
    <property type="project" value="TreeGrafter"/>
</dbReference>
<keyword evidence="3" id="KW-0712">Selenocysteine</keyword>
<evidence type="ECO:0000313" key="9">
    <source>
        <dbReference type="Proteomes" id="UP000494040"/>
    </source>
</evidence>
<dbReference type="GO" id="GO:0006816">
    <property type="term" value="P:calcium ion transport"/>
    <property type="evidence" value="ECO:0007669"/>
    <property type="project" value="TreeGrafter"/>
</dbReference>
<evidence type="ECO:0000256" key="6">
    <source>
        <dbReference type="SAM" id="MobiDB-lite"/>
    </source>
</evidence>
<keyword evidence="2 7" id="KW-0812">Transmembrane</keyword>
<sequence>MAYVTRDGTVTESMPWGVAKLVVIFWGVINLITAFFQTLIPGFTDDRSSNRSNFRSGGGGRGGGGGSGGWGGWGNGPRGPRPGGRPSGGNIHGLGSVQSPPSCGSCCGL</sequence>
<dbReference type="AlphaFoldDB" id="A0A8I6RIX2"/>
<reference evidence="8" key="1">
    <citation type="submission" date="2022-01" db="UniProtKB">
        <authorList>
            <consortium name="EnsemblMetazoa"/>
        </authorList>
    </citation>
    <scope>IDENTIFICATION</scope>
</reference>
<evidence type="ECO:0000313" key="8">
    <source>
        <dbReference type="EnsemblMetazoa" id="XP_014244696.1"/>
    </source>
</evidence>
<dbReference type="PANTHER" id="PTHR16875:SF0">
    <property type="entry name" value="SELENOPROTEIN K"/>
    <property type="match status" value="1"/>
</dbReference>
<dbReference type="EnsemblMetazoa" id="XM_014389210.1">
    <property type="protein sequence ID" value="XP_014244696.1"/>
    <property type="gene ID" value="LOC106663922"/>
</dbReference>
<name>A0A8I6RIX2_CIMLE</name>
<comment type="subcellular location">
    <subcellularLocation>
        <location evidence="1">Membrane</location>
        <topology evidence="1">Single-pass membrane protein</topology>
    </subcellularLocation>
</comment>
<dbReference type="Pfam" id="PF10961">
    <property type="entry name" value="SelK_SelG"/>
    <property type="match status" value="1"/>
</dbReference>
<dbReference type="RefSeq" id="XP_014244696.1">
    <property type="nucleotide sequence ID" value="XM_014389210.1"/>
</dbReference>
<proteinExistence type="predicted"/>
<dbReference type="InterPro" id="IPR024491">
    <property type="entry name" value="Se_SelK/SelG"/>
</dbReference>
<feature type="transmembrane region" description="Helical" evidence="7">
    <location>
        <begin position="23"/>
        <end position="43"/>
    </location>
</feature>
<dbReference type="GO" id="GO:0032469">
    <property type="term" value="P:endoplasmic reticulum calcium ion homeostasis"/>
    <property type="evidence" value="ECO:0007669"/>
    <property type="project" value="TreeGrafter"/>
</dbReference>
<dbReference type="KEGG" id="clec:106663922"/>
<organism evidence="8 9">
    <name type="scientific">Cimex lectularius</name>
    <name type="common">Bed bug</name>
    <name type="synonym">Acanthia lectularia</name>
    <dbReference type="NCBI Taxonomy" id="79782"/>
    <lineage>
        <taxon>Eukaryota</taxon>
        <taxon>Metazoa</taxon>
        <taxon>Ecdysozoa</taxon>
        <taxon>Arthropoda</taxon>
        <taxon>Hexapoda</taxon>
        <taxon>Insecta</taxon>
        <taxon>Pterygota</taxon>
        <taxon>Neoptera</taxon>
        <taxon>Paraneoptera</taxon>
        <taxon>Hemiptera</taxon>
        <taxon>Heteroptera</taxon>
        <taxon>Panheteroptera</taxon>
        <taxon>Cimicomorpha</taxon>
        <taxon>Cimicidae</taxon>
        <taxon>Cimex</taxon>
    </lineage>
</organism>
<evidence type="ECO:0000256" key="1">
    <source>
        <dbReference type="ARBA" id="ARBA00004167"/>
    </source>
</evidence>
<feature type="region of interest" description="Disordered" evidence="6">
    <location>
        <begin position="42"/>
        <end position="109"/>
    </location>
</feature>
<dbReference type="GeneID" id="106663922"/>
<evidence type="ECO:0000256" key="4">
    <source>
        <dbReference type="ARBA" id="ARBA00022989"/>
    </source>
</evidence>
<dbReference type="OMA" id="SCNMPAG"/>
<evidence type="ECO:0000256" key="3">
    <source>
        <dbReference type="ARBA" id="ARBA00022933"/>
    </source>
</evidence>
<evidence type="ECO:0000256" key="2">
    <source>
        <dbReference type="ARBA" id="ARBA00022692"/>
    </source>
</evidence>
<dbReference type="Proteomes" id="UP000494040">
    <property type="component" value="Unassembled WGS sequence"/>
</dbReference>
<evidence type="ECO:0008006" key="10">
    <source>
        <dbReference type="Google" id="ProtNLM"/>
    </source>
</evidence>
<dbReference type="PANTHER" id="PTHR16875">
    <property type="entry name" value="SELENOPROTEIN K"/>
    <property type="match status" value="1"/>
</dbReference>
<evidence type="ECO:0000256" key="5">
    <source>
        <dbReference type="ARBA" id="ARBA00023136"/>
    </source>
</evidence>
<feature type="compositionally biased region" description="Gly residues" evidence="6">
    <location>
        <begin position="56"/>
        <end position="92"/>
    </location>
</feature>
<accession>A0A8I6RIX2</accession>